<keyword evidence="2" id="KW-0805">Transcription regulation</keyword>
<evidence type="ECO:0000256" key="1">
    <source>
        <dbReference type="ARBA" id="ARBA00011046"/>
    </source>
</evidence>
<reference evidence="5 6" key="1">
    <citation type="journal article" date="2020" name="Syst. Appl. Microbiol.">
        <title>Alienimonas chondri sp. nov., a novel planctomycete isolated from the biofilm of the red alga Chondrus crispus.</title>
        <authorList>
            <person name="Vitorino I."/>
            <person name="Albuquerque L."/>
            <person name="Wiegand S."/>
            <person name="Kallscheuer N."/>
            <person name="da Costa M.S."/>
            <person name="Lobo-da-Cunha A."/>
            <person name="Jogler C."/>
            <person name="Lage O.M."/>
        </authorList>
    </citation>
    <scope>NUCLEOTIDE SEQUENCE [LARGE SCALE GENOMIC DNA]</scope>
    <source>
        <strain evidence="5 6">LzC2</strain>
    </source>
</reference>
<proteinExistence type="inferred from homology"/>
<dbReference type="Gene3D" id="1.10.10.10">
    <property type="entry name" value="Winged helix-like DNA-binding domain superfamily/Winged helix DNA-binding domain"/>
    <property type="match status" value="1"/>
</dbReference>
<evidence type="ECO:0000256" key="4">
    <source>
        <dbReference type="ARBA" id="ARBA00023163"/>
    </source>
</evidence>
<accession>A0ABX1VDH3</accession>
<dbReference type="RefSeq" id="WP_171186894.1">
    <property type="nucleotide sequence ID" value="NZ_WTPX01000064.1"/>
</dbReference>
<sequence length="133" mass="14170">MTLPDAELAALSALWDDAPRTARQLCETLYGPPTPGGTATVQTLLARLERKGFVLRDRSERAHRFAPAVTREGFAGAELAGLAERLSSGSLTPLLSHLVDAGQLTERDLDDLRGLLAARRAADSSPRHEGANG</sequence>
<comment type="caution">
    <text evidence="5">The sequence shown here is derived from an EMBL/GenBank/DDBJ whole genome shotgun (WGS) entry which is preliminary data.</text>
</comment>
<dbReference type="EMBL" id="WTPX01000064">
    <property type="protein sequence ID" value="NNJ26154.1"/>
    <property type="molecule type" value="Genomic_DNA"/>
</dbReference>
<dbReference type="SUPFAM" id="SSF46785">
    <property type="entry name" value="Winged helix' DNA-binding domain"/>
    <property type="match status" value="1"/>
</dbReference>
<keyword evidence="3" id="KW-0238">DNA-binding</keyword>
<evidence type="ECO:0000313" key="5">
    <source>
        <dbReference type="EMBL" id="NNJ26154.1"/>
    </source>
</evidence>
<name>A0ABX1VDH3_9PLAN</name>
<dbReference type="InterPro" id="IPR036390">
    <property type="entry name" value="WH_DNA-bd_sf"/>
</dbReference>
<dbReference type="Proteomes" id="UP000609651">
    <property type="component" value="Unassembled WGS sequence"/>
</dbReference>
<evidence type="ECO:0000313" key="6">
    <source>
        <dbReference type="Proteomes" id="UP000609651"/>
    </source>
</evidence>
<evidence type="ECO:0000256" key="3">
    <source>
        <dbReference type="ARBA" id="ARBA00023125"/>
    </source>
</evidence>
<dbReference type="InterPro" id="IPR036388">
    <property type="entry name" value="WH-like_DNA-bd_sf"/>
</dbReference>
<keyword evidence="4" id="KW-0804">Transcription</keyword>
<evidence type="ECO:0008006" key="7">
    <source>
        <dbReference type="Google" id="ProtNLM"/>
    </source>
</evidence>
<comment type="similarity">
    <text evidence="1">Belongs to the BlaI transcriptional regulatory family.</text>
</comment>
<dbReference type="InterPro" id="IPR005650">
    <property type="entry name" value="BlaI_family"/>
</dbReference>
<keyword evidence="6" id="KW-1185">Reference proteome</keyword>
<gene>
    <name evidence="5" type="ORF">LzC2_22340</name>
</gene>
<dbReference type="Gene3D" id="1.10.4040.10">
    <property type="entry name" value="Penicillinase repressor domain"/>
    <property type="match status" value="1"/>
</dbReference>
<organism evidence="5 6">
    <name type="scientific">Alienimonas chondri</name>
    <dbReference type="NCBI Taxonomy" id="2681879"/>
    <lineage>
        <taxon>Bacteria</taxon>
        <taxon>Pseudomonadati</taxon>
        <taxon>Planctomycetota</taxon>
        <taxon>Planctomycetia</taxon>
        <taxon>Planctomycetales</taxon>
        <taxon>Planctomycetaceae</taxon>
        <taxon>Alienimonas</taxon>
    </lineage>
</organism>
<dbReference type="PIRSF" id="PIRSF019455">
    <property type="entry name" value="CopR_AtkY"/>
    <property type="match status" value="1"/>
</dbReference>
<protein>
    <recommendedName>
        <fullName evidence="7">BlaI/MecI/CopY family transcriptional regulator</fullName>
    </recommendedName>
</protein>
<evidence type="ECO:0000256" key="2">
    <source>
        <dbReference type="ARBA" id="ARBA00023015"/>
    </source>
</evidence>
<dbReference type="Pfam" id="PF03965">
    <property type="entry name" value="Penicillinase_R"/>
    <property type="match status" value="1"/>
</dbReference>